<dbReference type="EMBL" id="ML213510">
    <property type="protein sequence ID" value="TFK51787.1"/>
    <property type="molecule type" value="Genomic_DNA"/>
</dbReference>
<evidence type="ECO:0000313" key="2">
    <source>
        <dbReference type="EMBL" id="TFK51787.1"/>
    </source>
</evidence>
<keyword evidence="3" id="KW-1185">Reference proteome</keyword>
<keyword evidence="1" id="KW-0732">Signal</keyword>
<evidence type="ECO:0008006" key="4">
    <source>
        <dbReference type="Google" id="ProtNLM"/>
    </source>
</evidence>
<feature type="signal peptide" evidence="1">
    <location>
        <begin position="1"/>
        <end position="28"/>
    </location>
</feature>
<feature type="chain" id="PRO_5022681987" description="Secreted protein" evidence="1">
    <location>
        <begin position="29"/>
        <end position="109"/>
    </location>
</feature>
<sequence>MTLRHGRATRRTLLQALVILSPVNCCFSGPYLDSRTLPSWASILARTNKASLYRYSTLSVRLYPVHTRAMHIALLRYLSVRLLLRSRLRVAAKHQVYSILRDCTQVPPP</sequence>
<accession>A0A5C3N3B9</accession>
<proteinExistence type="predicted"/>
<gene>
    <name evidence="2" type="ORF">OE88DRAFT_1807711</name>
</gene>
<dbReference type="AlphaFoldDB" id="A0A5C3N3B9"/>
<evidence type="ECO:0000313" key="3">
    <source>
        <dbReference type="Proteomes" id="UP000305948"/>
    </source>
</evidence>
<reference evidence="2 3" key="1">
    <citation type="journal article" date="2019" name="Nat. Ecol. Evol.">
        <title>Megaphylogeny resolves global patterns of mushroom evolution.</title>
        <authorList>
            <person name="Varga T."/>
            <person name="Krizsan K."/>
            <person name="Foldi C."/>
            <person name="Dima B."/>
            <person name="Sanchez-Garcia M."/>
            <person name="Sanchez-Ramirez S."/>
            <person name="Szollosi G.J."/>
            <person name="Szarkandi J.G."/>
            <person name="Papp V."/>
            <person name="Albert L."/>
            <person name="Andreopoulos W."/>
            <person name="Angelini C."/>
            <person name="Antonin V."/>
            <person name="Barry K.W."/>
            <person name="Bougher N.L."/>
            <person name="Buchanan P."/>
            <person name="Buyck B."/>
            <person name="Bense V."/>
            <person name="Catcheside P."/>
            <person name="Chovatia M."/>
            <person name="Cooper J."/>
            <person name="Damon W."/>
            <person name="Desjardin D."/>
            <person name="Finy P."/>
            <person name="Geml J."/>
            <person name="Haridas S."/>
            <person name="Hughes K."/>
            <person name="Justo A."/>
            <person name="Karasinski D."/>
            <person name="Kautmanova I."/>
            <person name="Kiss B."/>
            <person name="Kocsube S."/>
            <person name="Kotiranta H."/>
            <person name="LaButti K.M."/>
            <person name="Lechner B.E."/>
            <person name="Liimatainen K."/>
            <person name="Lipzen A."/>
            <person name="Lukacs Z."/>
            <person name="Mihaltcheva S."/>
            <person name="Morgado L.N."/>
            <person name="Niskanen T."/>
            <person name="Noordeloos M.E."/>
            <person name="Ohm R.A."/>
            <person name="Ortiz-Santana B."/>
            <person name="Ovrebo C."/>
            <person name="Racz N."/>
            <person name="Riley R."/>
            <person name="Savchenko A."/>
            <person name="Shiryaev A."/>
            <person name="Soop K."/>
            <person name="Spirin V."/>
            <person name="Szebenyi C."/>
            <person name="Tomsovsky M."/>
            <person name="Tulloss R.E."/>
            <person name="Uehling J."/>
            <person name="Grigoriev I.V."/>
            <person name="Vagvolgyi C."/>
            <person name="Papp T."/>
            <person name="Martin F.M."/>
            <person name="Miettinen O."/>
            <person name="Hibbett D.S."/>
            <person name="Nagy L.G."/>
        </authorList>
    </citation>
    <scope>NUCLEOTIDE SEQUENCE [LARGE SCALE GENOMIC DNA]</scope>
    <source>
        <strain evidence="2 3">OMC1185</strain>
    </source>
</reference>
<name>A0A5C3N3B9_9AGAM</name>
<evidence type="ECO:0000256" key="1">
    <source>
        <dbReference type="SAM" id="SignalP"/>
    </source>
</evidence>
<protein>
    <recommendedName>
        <fullName evidence="4">Secreted protein</fullName>
    </recommendedName>
</protein>
<dbReference type="Proteomes" id="UP000305948">
    <property type="component" value="Unassembled WGS sequence"/>
</dbReference>
<organism evidence="2 3">
    <name type="scientific">Heliocybe sulcata</name>
    <dbReference type="NCBI Taxonomy" id="5364"/>
    <lineage>
        <taxon>Eukaryota</taxon>
        <taxon>Fungi</taxon>
        <taxon>Dikarya</taxon>
        <taxon>Basidiomycota</taxon>
        <taxon>Agaricomycotina</taxon>
        <taxon>Agaricomycetes</taxon>
        <taxon>Gloeophyllales</taxon>
        <taxon>Gloeophyllaceae</taxon>
        <taxon>Heliocybe</taxon>
    </lineage>
</organism>